<dbReference type="GO" id="GO:0006310">
    <property type="term" value="P:DNA recombination"/>
    <property type="evidence" value="ECO:0007669"/>
    <property type="project" value="UniProtKB-UniRule"/>
</dbReference>
<evidence type="ECO:0000259" key="17">
    <source>
        <dbReference type="PROSITE" id="PS51194"/>
    </source>
</evidence>
<evidence type="ECO:0000256" key="2">
    <source>
        <dbReference type="ARBA" id="ARBA00017846"/>
    </source>
</evidence>
<dbReference type="GO" id="GO:0006281">
    <property type="term" value="P:DNA repair"/>
    <property type="evidence" value="ECO:0007669"/>
    <property type="project" value="UniProtKB-UniRule"/>
</dbReference>
<dbReference type="InterPro" id="IPR014001">
    <property type="entry name" value="Helicase_ATP-bd"/>
</dbReference>
<evidence type="ECO:0000256" key="12">
    <source>
        <dbReference type="ARBA" id="ARBA00034617"/>
    </source>
</evidence>
<evidence type="ECO:0000256" key="3">
    <source>
        <dbReference type="ARBA" id="ARBA00022741"/>
    </source>
</evidence>
<dbReference type="Proteomes" id="UP000249375">
    <property type="component" value="Chromosome"/>
</dbReference>
<dbReference type="PROSITE" id="PS51192">
    <property type="entry name" value="HELICASE_ATP_BIND_1"/>
    <property type="match status" value="1"/>
</dbReference>
<dbReference type="PANTHER" id="PTHR47964:SF1">
    <property type="entry name" value="ATP-DEPENDENT DNA HELICASE HOMOLOG RECG, CHLOROPLASTIC"/>
    <property type="match status" value="1"/>
</dbReference>
<keyword evidence="19" id="KW-1185">Reference proteome</keyword>
<comment type="function">
    <text evidence="15">Plays a critical role in recombination and DNA repair. Helps process Holliday junction intermediates to mature products by catalyzing branch migration. Has replication fork regression activity, unwinds stalled or blocked replication forks to make a HJ that can be resolved. Has a DNA unwinding activity characteristic of a DNA helicase with 3'-5' polarity.</text>
</comment>
<evidence type="ECO:0000256" key="14">
    <source>
        <dbReference type="ARBA" id="ARBA00048988"/>
    </source>
</evidence>
<dbReference type="SMART" id="SM00490">
    <property type="entry name" value="HELICc"/>
    <property type="match status" value="1"/>
</dbReference>
<dbReference type="InterPro" id="IPR001650">
    <property type="entry name" value="Helicase_C-like"/>
</dbReference>
<keyword evidence="11" id="KW-0413">Isomerase</keyword>
<sequence>MSDILSQDIQYLKGVGPARAKLLNSELDVYTLKDLLYTFPYKYVDRTIIHRIQDLEEDMPQVQLVGQIVDFERVTKGPHKRIVATFTDGTGYIELVWFKALKYINETIKANVPYLILGKPTVFGRRFSIAHPEIEKYDEENTRQNQFQAFYSTTELLKKRNISSKVISHLISNAFDAVQGKLAETLSPSIINEKGLLSLEKALYDVHYPNSSKSLPLALHRLKFEELFYLQLDILHYAKDRKKEVAGFLFKKVGEQFLTFYNDHLPFELTEAQKRVIKEIRSDMRKGQQMNRLLQGDVGSGKTMVALMSCLLAIDNGFQACIMAPTEILAEQHLATVRELLGNMNVNVELLTGIVKGKERKRILDDLASGKTQILVGTHALIEPKVHFLNLGLAVIDEQHRFGVKQRSKLWEKNIRPPHVLVMTATPIPRTLAMTVYGDLDVSVIDELPPGRKPIQTLHYYSSDVDKMYAGIRTELKRGRQVYIVYPLIEESEKSDLKNLEDGYMQLTEVFSEYNVGKVHGKMKSQEKEAAMSAFLNNEIQILVSTTVIEVGVNVPNASVMVIEEADRFGLAQLHQLRGRVGRGAEQSYCILMTHRRLNENTKRRMDIMVESNDGFVIAEEDMKLRGPGDLEGTAQSGLPFTLKIANIIKDNKLMEEARECATRIMTSDPDENLSDNAIVWKQLKRLKRNKENFSDIS</sequence>
<dbReference type="EC" id="5.6.2.4" evidence="13 15"/>
<dbReference type="InterPro" id="IPR004609">
    <property type="entry name" value="ATP-dep_DNA_helicase_RecG"/>
</dbReference>
<keyword evidence="4 15" id="KW-0227">DNA damage</keyword>
<accession>A0A5P8E4N5</accession>
<dbReference type="Pfam" id="PF00271">
    <property type="entry name" value="Helicase_C"/>
    <property type="match status" value="1"/>
</dbReference>
<keyword evidence="9 15" id="KW-0233">DNA recombination</keyword>
<evidence type="ECO:0000256" key="4">
    <source>
        <dbReference type="ARBA" id="ARBA00022763"/>
    </source>
</evidence>
<dbReference type="AlphaFoldDB" id="A0A5P8E4N5"/>
<evidence type="ECO:0000256" key="8">
    <source>
        <dbReference type="ARBA" id="ARBA00023125"/>
    </source>
</evidence>
<evidence type="ECO:0000256" key="9">
    <source>
        <dbReference type="ARBA" id="ARBA00023172"/>
    </source>
</evidence>
<keyword evidence="10 15" id="KW-0234">DNA repair</keyword>
<keyword evidence="5 15" id="KW-0378">Hydrolase</keyword>
<dbReference type="CDD" id="cd17992">
    <property type="entry name" value="DEXHc_RecG"/>
    <property type="match status" value="1"/>
</dbReference>
<dbReference type="EMBL" id="CP033459">
    <property type="protein sequence ID" value="QFQ11886.1"/>
    <property type="molecule type" value="Genomic_DNA"/>
</dbReference>
<comment type="catalytic activity">
    <reaction evidence="14 15">
        <text>ATP + H2O = ADP + phosphate + H(+)</text>
        <dbReference type="Rhea" id="RHEA:13065"/>
        <dbReference type="ChEBI" id="CHEBI:15377"/>
        <dbReference type="ChEBI" id="CHEBI:15378"/>
        <dbReference type="ChEBI" id="CHEBI:30616"/>
        <dbReference type="ChEBI" id="CHEBI:43474"/>
        <dbReference type="ChEBI" id="CHEBI:456216"/>
        <dbReference type="EC" id="5.6.2.4"/>
    </reaction>
</comment>
<dbReference type="CDD" id="cd18811">
    <property type="entry name" value="SF2_C_RecG"/>
    <property type="match status" value="1"/>
</dbReference>
<dbReference type="OrthoDB" id="9804325at2"/>
<dbReference type="InterPro" id="IPR027417">
    <property type="entry name" value="P-loop_NTPase"/>
</dbReference>
<evidence type="ECO:0000259" key="16">
    <source>
        <dbReference type="PROSITE" id="PS51192"/>
    </source>
</evidence>
<evidence type="ECO:0000313" key="18">
    <source>
        <dbReference type="EMBL" id="QFQ11886.1"/>
    </source>
</evidence>
<dbReference type="PROSITE" id="PS51194">
    <property type="entry name" value="HELICASE_CTER"/>
    <property type="match status" value="1"/>
</dbReference>
<dbReference type="GO" id="GO:0003677">
    <property type="term" value="F:DNA binding"/>
    <property type="evidence" value="ECO:0007669"/>
    <property type="project" value="UniProtKB-KW"/>
</dbReference>
<keyword evidence="6 15" id="KW-0347">Helicase</keyword>
<dbReference type="NCBIfam" id="NF008168">
    <property type="entry name" value="PRK10917.2-2"/>
    <property type="match status" value="1"/>
</dbReference>
<feature type="domain" description="Helicase ATP-binding" evidence="16">
    <location>
        <begin position="283"/>
        <end position="445"/>
    </location>
</feature>
<proteinExistence type="inferred from homology"/>
<dbReference type="InterPro" id="IPR011545">
    <property type="entry name" value="DEAD/DEAH_box_helicase_dom"/>
</dbReference>
<evidence type="ECO:0000256" key="1">
    <source>
        <dbReference type="ARBA" id="ARBA00007504"/>
    </source>
</evidence>
<gene>
    <name evidence="18" type="primary">recG</name>
    <name evidence="18" type="ORF">C7Y71_001960</name>
</gene>
<dbReference type="Pfam" id="PF19833">
    <property type="entry name" value="RecG_dom3_C"/>
    <property type="match status" value="1"/>
</dbReference>
<dbReference type="GO" id="GO:0043138">
    <property type="term" value="F:3'-5' DNA helicase activity"/>
    <property type="evidence" value="ECO:0007669"/>
    <property type="project" value="UniProtKB-EC"/>
</dbReference>
<dbReference type="SMART" id="SM00487">
    <property type="entry name" value="DEXDc"/>
    <property type="match status" value="1"/>
</dbReference>
<keyword evidence="7 15" id="KW-0067">ATP-binding</keyword>
<keyword evidence="3 15" id="KW-0547">Nucleotide-binding</keyword>
<dbReference type="KEGG" id="alq:C7Y71_001960"/>
<dbReference type="GO" id="GO:0005524">
    <property type="term" value="F:ATP binding"/>
    <property type="evidence" value="ECO:0007669"/>
    <property type="project" value="UniProtKB-KW"/>
</dbReference>
<comment type="similarity">
    <text evidence="1 15">Belongs to the helicase family. RecG subfamily.</text>
</comment>
<dbReference type="InterPro" id="IPR047112">
    <property type="entry name" value="RecG/Mfd"/>
</dbReference>
<evidence type="ECO:0000256" key="13">
    <source>
        <dbReference type="ARBA" id="ARBA00034808"/>
    </source>
</evidence>
<feature type="domain" description="Helicase C-terminal" evidence="17">
    <location>
        <begin position="464"/>
        <end position="624"/>
    </location>
</feature>
<dbReference type="Gene3D" id="2.40.50.140">
    <property type="entry name" value="Nucleic acid-binding proteins"/>
    <property type="match status" value="1"/>
</dbReference>
<dbReference type="CDD" id="cd04488">
    <property type="entry name" value="RecG_wedge_OBF"/>
    <property type="match status" value="1"/>
</dbReference>
<dbReference type="Pfam" id="PF17191">
    <property type="entry name" value="RecG_wedge"/>
    <property type="match status" value="1"/>
</dbReference>
<evidence type="ECO:0000256" key="15">
    <source>
        <dbReference type="RuleBase" id="RU363016"/>
    </source>
</evidence>
<evidence type="ECO:0000256" key="6">
    <source>
        <dbReference type="ARBA" id="ARBA00022806"/>
    </source>
</evidence>
<dbReference type="PANTHER" id="PTHR47964">
    <property type="entry name" value="ATP-DEPENDENT DNA HELICASE HOMOLOG RECG, CHLOROPLASTIC"/>
    <property type="match status" value="1"/>
</dbReference>
<dbReference type="RefSeq" id="WP_111897739.1">
    <property type="nucleotide sequence ID" value="NZ_CP033459.1"/>
</dbReference>
<dbReference type="SUPFAM" id="SSF50249">
    <property type="entry name" value="Nucleic acid-binding proteins"/>
    <property type="match status" value="1"/>
</dbReference>
<reference evidence="18 19" key="1">
    <citation type="submission" date="2018-11" db="EMBL/GenBank/DDBJ databases">
        <authorList>
            <person name="Na S.W."/>
            <person name="Baik M."/>
        </authorList>
    </citation>
    <scope>NUCLEOTIDE SEQUENCE [LARGE SCALE GENOMIC DNA]</scope>
    <source>
        <strain evidence="18 19">E39</strain>
    </source>
</reference>
<dbReference type="NCBIfam" id="TIGR00643">
    <property type="entry name" value="recG"/>
    <property type="match status" value="1"/>
</dbReference>
<evidence type="ECO:0000256" key="10">
    <source>
        <dbReference type="ARBA" id="ARBA00023204"/>
    </source>
</evidence>
<dbReference type="GO" id="GO:0016887">
    <property type="term" value="F:ATP hydrolysis activity"/>
    <property type="evidence" value="ECO:0007669"/>
    <property type="project" value="RHEA"/>
</dbReference>
<dbReference type="InterPro" id="IPR012340">
    <property type="entry name" value="NA-bd_OB-fold"/>
</dbReference>
<dbReference type="NCBIfam" id="NF008165">
    <property type="entry name" value="PRK10917.1-3"/>
    <property type="match status" value="1"/>
</dbReference>
<dbReference type="InterPro" id="IPR033454">
    <property type="entry name" value="RecG_wedge"/>
</dbReference>
<evidence type="ECO:0000256" key="7">
    <source>
        <dbReference type="ARBA" id="ARBA00022840"/>
    </source>
</evidence>
<name>A0A5P8E4N5_9BACT</name>
<comment type="catalytic activity">
    <reaction evidence="12 15">
        <text>Couples ATP hydrolysis with the unwinding of duplex DNA by translocating in the 3'-5' direction.</text>
        <dbReference type="EC" id="5.6.2.4"/>
    </reaction>
</comment>
<evidence type="ECO:0000256" key="11">
    <source>
        <dbReference type="ARBA" id="ARBA00023235"/>
    </source>
</evidence>
<protein>
    <recommendedName>
        <fullName evidence="2 15">ATP-dependent DNA helicase RecG</fullName>
        <ecNumber evidence="13 15">5.6.2.4</ecNumber>
    </recommendedName>
</protein>
<keyword evidence="8" id="KW-0238">DNA-binding</keyword>
<dbReference type="InterPro" id="IPR045562">
    <property type="entry name" value="RecG_dom3_C"/>
</dbReference>
<dbReference type="Gene3D" id="3.40.50.300">
    <property type="entry name" value="P-loop containing nucleotide triphosphate hydrolases"/>
    <property type="match status" value="2"/>
</dbReference>
<evidence type="ECO:0000256" key="5">
    <source>
        <dbReference type="ARBA" id="ARBA00022801"/>
    </source>
</evidence>
<dbReference type="Pfam" id="PF00270">
    <property type="entry name" value="DEAD"/>
    <property type="match status" value="1"/>
</dbReference>
<dbReference type="SUPFAM" id="SSF52540">
    <property type="entry name" value="P-loop containing nucleoside triphosphate hydrolases"/>
    <property type="match status" value="2"/>
</dbReference>
<organism evidence="18 19">
    <name type="scientific">Pseudoprevotella muciniphila</name>
    <dbReference type="NCBI Taxonomy" id="2133944"/>
    <lineage>
        <taxon>Bacteria</taxon>
        <taxon>Pseudomonadati</taxon>
        <taxon>Bacteroidota</taxon>
        <taxon>Bacteroidia</taxon>
        <taxon>Bacteroidales</taxon>
        <taxon>Prevotellaceae</taxon>
        <taxon>Pseudoprevotella</taxon>
    </lineage>
</organism>
<evidence type="ECO:0000313" key="19">
    <source>
        <dbReference type="Proteomes" id="UP000249375"/>
    </source>
</evidence>